<evidence type="ECO:0000259" key="2">
    <source>
        <dbReference type="Pfam" id="PF00501"/>
    </source>
</evidence>
<protein>
    <submittedName>
        <fullName evidence="3">Long-chain fatty acid--CoA ligase</fullName>
    </submittedName>
</protein>
<reference evidence="3" key="1">
    <citation type="journal article" date="2020" name="mSystems">
        <title>Genome- and Community-Level Interaction Insights into Carbon Utilization and Element Cycling Functions of Hydrothermarchaeota in Hydrothermal Sediment.</title>
        <authorList>
            <person name="Zhou Z."/>
            <person name="Liu Y."/>
            <person name="Xu W."/>
            <person name="Pan J."/>
            <person name="Luo Z.H."/>
            <person name="Li M."/>
        </authorList>
    </citation>
    <scope>NUCLEOTIDE SEQUENCE [LARGE SCALE GENOMIC DNA]</scope>
    <source>
        <strain evidence="3">HyVt-74</strain>
    </source>
</reference>
<dbReference type="InterPro" id="IPR000873">
    <property type="entry name" value="AMP-dep_synth/lig_dom"/>
</dbReference>
<evidence type="ECO:0000256" key="1">
    <source>
        <dbReference type="SAM" id="Phobius"/>
    </source>
</evidence>
<dbReference type="AlphaFoldDB" id="A0A7C5DAU9"/>
<feature type="domain" description="AMP-dependent synthetase/ligase" evidence="2">
    <location>
        <begin position="15"/>
        <end position="441"/>
    </location>
</feature>
<dbReference type="Pfam" id="PF00501">
    <property type="entry name" value="AMP-binding"/>
    <property type="match status" value="1"/>
</dbReference>
<evidence type="ECO:0000313" key="3">
    <source>
        <dbReference type="EMBL" id="HHE04781.1"/>
    </source>
</evidence>
<dbReference type="PANTHER" id="PTHR43813:SF1">
    <property type="entry name" value="ACYL-ACTIVATING ENZYME 16, CHLOROPLASTIC-RELATED"/>
    <property type="match status" value="1"/>
</dbReference>
<proteinExistence type="predicted"/>
<comment type="caution">
    <text evidence="3">The sequence shown here is derived from an EMBL/GenBank/DDBJ whole genome shotgun (WGS) entry which is preliminary data.</text>
</comment>
<dbReference type="GO" id="GO:0016874">
    <property type="term" value="F:ligase activity"/>
    <property type="evidence" value="ECO:0007669"/>
    <property type="project" value="UniProtKB-KW"/>
</dbReference>
<dbReference type="InterPro" id="IPR042099">
    <property type="entry name" value="ANL_N_sf"/>
</dbReference>
<sequence>MYKATNLVEMFINSAKEFKNFPVQTYRLAPEKWHTLKYSELYSIVKRVASSLNRIGVNKGIKVVLYSDNRYEWLVLDLAILFNGAIDVPRGKMAPKDELSFIAEHSGAKYAIIENKSLLSTVSNIPRERTIIIEKTDGYVSFDELVSSGDENFSPPKIRPEDLATIIYTSGTTGNPKGVMLTHRNFMHNVSSITPLIKINPNRKGGERALSILPTWHSFERTFEYCCLAGGAEICYTDIRHFANDLKERSPTIMSAVPRVWISIYNNIIDEVKKFSVAKRLLFRSALFLRGKYLYAYRVLTGNDTLIKPPPKWKRSLQYIVNLFVFILFSIPGILAYIIFKPVREAVGGRLRGAFTGGGTLPHFIDDFFNTVGITLLNAYGMTECSPGISARRFERNHLYTVGLPFDLTEIKICDENGNTLPPGNKGTIYIRGPQVMLGYYKNERATKDVLSPDGWLNTGDLGIITTTGDLIIVGRAKDTIVLTGGENIEPNPIEETLEQSEYITHAVLVGNDMKSLGALLVLEESKIKQLFTEWKSEFYSLEKAITNINLNKFIKDQIRKLINESQKFHPFEKIKQFSILPNQFNIGEELTQTLKKKRAYIAKKYSEYIKRMFGKH</sequence>
<gene>
    <name evidence="3" type="ORF">ENL19_01805</name>
</gene>
<keyword evidence="3" id="KW-0436">Ligase</keyword>
<dbReference type="EMBL" id="DRTB01000133">
    <property type="protein sequence ID" value="HHE04781.1"/>
    <property type="molecule type" value="Genomic_DNA"/>
</dbReference>
<dbReference type="SUPFAM" id="SSF56801">
    <property type="entry name" value="Acetyl-CoA synthetase-like"/>
    <property type="match status" value="1"/>
</dbReference>
<dbReference type="PRINTS" id="PR00154">
    <property type="entry name" value="AMPBINDING"/>
</dbReference>
<organism evidence="3">
    <name type="scientific">candidate division WOR-3 bacterium</name>
    <dbReference type="NCBI Taxonomy" id="2052148"/>
    <lineage>
        <taxon>Bacteria</taxon>
        <taxon>Bacteria division WOR-3</taxon>
    </lineage>
</organism>
<keyword evidence="1" id="KW-0812">Transmembrane</keyword>
<feature type="transmembrane region" description="Helical" evidence="1">
    <location>
        <begin position="320"/>
        <end position="340"/>
    </location>
</feature>
<name>A0A7C5DAU9_UNCW3</name>
<dbReference type="PROSITE" id="PS00455">
    <property type="entry name" value="AMP_BINDING"/>
    <property type="match status" value="1"/>
</dbReference>
<accession>A0A7C5DAU9</accession>
<dbReference type="Gene3D" id="3.40.50.12780">
    <property type="entry name" value="N-terminal domain of ligase-like"/>
    <property type="match status" value="2"/>
</dbReference>
<dbReference type="Proteomes" id="UP000886110">
    <property type="component" value="Unassembled WGS sequence"/>
</dbReference>
<dbReference type="InterPro" id="IPR052987">
    <property type="entry name" value="Chloroplast_AMP-bd_Enzymes"/>
</dbReference>
<keyword evidence="1" id="KW-1133">Transmembrane helix</keyword>
<keyword evidence="1" id="KW-0472">Membrane</keyword>
<dbReference type="PANTHER" id="PTHR43813">
    <property type="entry name" value="ACYL-ACTIVATING ENZYME 16, CHLOROPLASTIC-RELATED"/>
    <property type="match status" value="1"/>
</dbReference>
<dbReference type="Pfam" id="PF23562">
    <property type="entry name" value="AMP-binding_C_3"/>
    <property type="match status" value="1"/>
</dbReference>
<dbReference type="InterPro" id="IPR020459">
    <property type="entry name" value="AMP-binding"/>
</dbReference>
<dbReference type="InterPro" id="IPR020845">
    <property type="entry name" value="AMP-binding_CS"/>
</dbReference>